<dbReference type="Proteomes" id="UP000694580">
    <property type="component" value="Chromosome 1"/>
</dbReference>
<feature type="region of interest" description="Disordered" evidence="2">
    <location>
        <begin position="116"/>
        <end position="200"/>
    </location>
</feature>
<feature type="domain" description="Myb/SANT-like DNA-binding" evidence="3">
    <location>
        <begin position="22"/>
        <end position="108"/>
    </location>
</feature>
<name>A0AAY4DJB3_9TELE</name>
<dbReference type="InterPro" id="IPR044822">
    <property type="entry name" value="Myb_DNA-bind_4"/>
</dbReference>
<accession>A0AAY4DJB3</accession>
<reference evidence="4" key="3">
    <citation type="submission" date="2025-09" db="UniProtKB">
        <authorList>
            <consortium name="Ensembl"/>
        </authorList>
    </citation>
    <scope>IDENTIFICATION</scope>
</reference>
<dbReference type="FunFam" id="1.10.10.60:FF:000135">
    <property type="entry name" value="Myb/SANT-like DNA-binding domain containing 1"/>
    <property type="match status" value="1"/>
</dbReference>
<evidence type="ECO:0000259" key="3">
    <source>
        <dbReference type="Pfam" id="PF13837"/>
    </source>
</evidence>
<dbReference type="Ensembl" id="ENSDCDT00010054489.1">
    <property type="protein sequence ID" value="ENSDCDP00010044391.1"/>
    <property type="gene ID" value="ENSDCDG00010027480.1"/>
</dbReference>
<sequence>MSSDNSFQYIVPGSSEKHRRAKNWTDAEMKGLVYVWEEYYFQLKKAMRNAKVYEKMAKRLTELTGEHRHREEIKMKITNMTFQYRKLKCSSNSKDVPDWPYYKAIDKLMNKVAEQPKGGLAQGQQSGCGGAQPEGGRYNPDASPMGLLPEYTGSSDEKEFRPEEEDGMDSSDSLRSSESTTRASPLKRARLSSPQSSLRKRKVRVMEAMLQEQRKVRRAVEETCREVRQVMQQQNLAQVQSLQLQERMMNLLEKIAWPSATKEPNKL</sequence>
<feature type="compositionally biased region" description="Low complexity" evidence="2">
    <location>
        <begin position="170"/>
        <end position="182"/>
    </location>
</feature>
<gene>
    <name evidence="4" type="primary">MSANTD1</name>
</gene>
<evidence type="ECO:0000256" key="1">
    <source>
        <dbReference type="ARBA" id="ARBA00070622"/>
    </source>
</evidence>
<dbReference type="InterPro" id="IPR026095">
    <property type="entry name" value="Myb/SANT-like_DNA-bd_dom_prot"/>
</dbReference>
<organism evidence="4 5">
    <name type="scientific">Denticeps clupeoides</name>
    <name type="common">denticle herring</name>
    <dbReference type="NCBI Taxonomy" id="299321"/>
    <lineage>
        <taxon>Eukaryota</taxon>
        <taxon>Metazoa</taxon>
        <taxon>Chordata</taxon>
        <taxon>Craniata</taxon>
        <taxon>Vertebrata</taxon>
        <taxon>Euteleostomi</taxon>
        <taxon>Actinopterygii</taxon>
        <taxon>Neopterygii</taxon>
        <taxon>Teleostei</taxon>
        <taxon>Clupei</taxon>
        <taxon>Clupeiformes</taxon>
        <taxon>Denticipitoidei</taxon>
        <taxon>Denticipitidae</taxon>
        <taxon>Denticeps</taxon>
    </lineage>
</organism>
<dbReference type="GeneTree" id="ENSGT00390000002245"/>
<proteinExistence type="predicted"/>
<keyword evidence="5" id="KW-1185">Reference proteome</keyword>
<protein>
    <recommendedName>
        <fullName evidence="1">Myb/SANT-like DNA-binding domain-containing protein 1</fullName>
    </recommendedName>
</protein>
<dbReference type="Gene3D" id="1.10.10.60">
    <property type="entry name" value="Homeodomain-like"/>
    <property type="match status" value="1"/>
</dbReference>
<dbReference type="GO" id="GO:0045893">
    <property type="term" value="P:positive regulation of DNA-templated transcription"/>
    <property type="evidence" value="ECO:0007669"/>
    <property type="project" value="TreeGrafter"/>
</dbReference>
<dbReference type="PANTHER" id="PTHR22666:SF3">
    <property type="entry name" value="MYB_SANT-LIKE DNA-BINDING DOMAIN-CONTAINING PROTEIN 1"/>
    <property type="match status" value="1"/>
</dbReference>
<evidence type="ECO:0000313" key="5">
    <source>
        <dbReference type="Proteomes" id="UP000694580"/>
    </source>
</evidence>
<dbReference type="AlphaFoldDB" id="A0AAY4DJB3"/>
<evidence type="ECO:0000256" key="2">
    <source>
        <dbReference type="SAM" id="MobiDB-lite"/>
    </source>
</evidence>
<evidence type="ECO:0000313" key="4">
    <source>
        <dbReference type="Ensembl" id="ENSDCDP00010044391.1"/>
    </source>
</evidence>
<reference evidence="4 5" key="1">
    <citation type="submission" date="2020-06" db="EMBL/GenBank/DDBJ databases">
        <authorList>
            <consortium name="Wellcome Sanger Institute Data Sharing"/>
        </authorList>
    </citation>
    <scope>NUCLEOTIDE SEQUENCE [LARGE SCALE GENOMIC DNA]</scope>
</reference>
<dbReference type="Pfam" id="PF13837">
    <property type="entry name" value="Myb_DNA-bind_4"/>
    <property type="match status" value="1"/>
</dbReference>
<dbReference type="PANTHER" id="PTHR22666">
    <property type="entry name" value="MYB_SANT-LIKE DNA-BINDING DOMAIN-CONTAINING PROTEIN 1"/>
    <property type="match status" value="1"/>
</dbReference>
<dbReference type="GO" id="GO:0016604">
    <property type="term" value="C:nuclear body"/>
    <property type="evidence" value="ECO:0007669"/>
    <property type="project" value="TreeGrafter"/>
</dbReference>
<reference evidence="4" key="2">
    <citation type="submission" date="2025-08" db="UniProtKB">
        <authorList>
            <consortium name="Ensembl"/>
        </authorList>
    </citation>
    <scope>IDENTIFICATION</scope>
</reference>